<protein>
    <recommendedName>
        <fullName evidence="4">Dirigent protein</fullName>
    </recommendedName>
</protein>
<evidence type="ECO:0000256" key="1">
    <source>
        <dbReference type="SAM" id="SignalP"/>
    </source>
</evidence>
<gene>
    <name evidence="2" type="ORF">AAF712_010968</name>
</gene>
<evidence type="ECO:0008006" key="4">
    <source>
        <dbReference type="Google" id="ProtNLM"/>
    </source>
</evidence>
<reference evidence="2 3" key="1">
    <citation type="submission" date="2024-05" db="EMBL/GenBank/DDBJ databases">
        <title>A draft genome resource for the thread blight pathogen Marasmius tenuissimus strain MS-2.</title>
        <authorList>
            <person name="Yulfo-Soto G.E."/>
            <person name="Baruah I.K."/>
            <person name="Amoako-Attah I."/>
            <person name="Bukari Y."/>
            <person name="Meinhardt L.W."/>
            <person name="Bailey B.A."/>
            <person name="Cohen S.P."/>
        </authorList>
    </citation>
    <scope>NUCLEOTIDE SEQUENCE [LARGE SCALE GENOMIC DNA]</scope>
    <source>
        <strain evidence="2 3">MS-2</strain>
    </source>
</reference>
<feature type="chain" id="PRO_5046027775" description="Dirigent protein" evidence="1">
    <location>
        <begin position="20"/>
        <end position="141"/>
    </location>
</feature>
<proteinExistence type="predicted"/>
<name>A0ABR2ZKL7_9AGAR</name>
<comment type="caution">
    <text evidence="2">The sequence shown here is derived from an EMBL/GenBank/DDBJ whole genome shotgun (WGS) entry which is preliminary data.</text>
</comment>
<accession>A0ABR2ZKL7</accession>
<evidence type="ECO:0000313" key="3">
    <source>
        <dbReference type="Proteomes" id="UP001437256"/>
    </source>
</evidence>
<keyword evidence="3" id="KW-1185">Reference proteome</keyword>
<evidence type="ECO:0000313" key="2">
    <source>
        <dbReference type="EMBL" id="KAL0062207.1"/>
    </source>
</evidence>
<dbReference type="EMBL" id="JBBXMP010000112">
    <property type="protein sequence ID" value="KAL0062207.1"/>
    <property type="molecule type" value="Genomic_DNA"/>
</dbReference>
<keyword evidence="1" id="KW-0732">Signal</keyword>
<sequence length="141" mass="15077">MKSPALLAVFAIAATTVFGQGNPNYGIVSPVDTTSVSAETPLNVTFNPGRYFKESTSSIDVFIIDNRPEAKSGKSGDQLVTGMTSNTRIAQVGATLETDAYHVDIDLNGLRSKLAGEKTVLIKETYNAFGVSNLYLLSNRL</sequence>
<organism evidence="2 3">
    <name type="scientific">Marasmius tenuissimus</name>
    <dbReference type="NCBI Taxonomy" id="585030"/>
    <lineage>
        <taxon>Eukaryota</taxon>
        <taxon>Fungi</taxon>
        <taxon>Dikarya</taxon>
        <taxon>Basidiomycota</taxon>
        <taxon>Agaricomycotina</taxon>
        <taxon>Agaricomycetes</taxon>
        <taxon>Agaricomycetidae</taxon>
        <taxon>Agaricales</taxon>
        <taxon>Marasmiineae</taxon>
        <taxon>Marasmiaceae</taxon>
        <taxon>Marasmius</taxon>
    </lineage>
</organism>
<dbReference type="Proteomes" id="UP001437256">
    <property type="component" value="Unassembled WGS sequence"/>
</dbReference>
<feature type="signal peptide" evidence="1">
    <location>
        <begin position="1"/>
        <end position="19"/>
    </location>
</feature>